<organism evidence="2 3">
    <name type="scientific">Holdemanella biformis</name>
    <dbReference type="NCBI Taxonomy" id="1735"/>
    <lineage>
        <taxon>Bacteria</taxon>
        <taxon>Bacillati</taxon>
        <taxon>Bacillota</taxon>
        <taxon>Erysipelotrichia</taxon>
        <taxon>Erysipelotrichales</taxon>
        <taxon>Erysipelotrichaceae</taxon>
        <taxon>Holdemanella</taxon>
    </lineage>
</organism>
<dbReference type="Proteomes" id="UP000265489">
    <property type="component" value="Unassembled WGS sequence"/>
</dbReference>
<sequence>MAKEMLDLADKENEMGLTNEEMAFYDALTKPQVVKDLYTNDQLIGITKELTEQLRKSRTIDWEKTESARAGMRRMIKRVLKKYDYPPEGDEEAMTTVIQQCEMWTDNI</sequence>
<dbReference type="Pfam" id="PF11867">
    <property type="entry name" value="T1RH-like_C"/>
    <property type="match status" value="1"/>
</dbReference>
<protein>
    <submittedName>
        <fullName evidence="2">DUF3387 domain-containing protein</fullName>
    </submittedName>
</protein>
<evidence type="ECO:0000259" key="1">
    <source>
        <dbReference type="Pfam" id="PF11867"/>
    </source>
</evidence>
<feature type="domain" description="Type I restriction enzyme HindI endonuclease subunit-like C-terminal" evidence="1">
    <location>
        <begin position="1"/>
        <end position="105"/>
    </location>
</feature>
<dbReference type="EMBL" id="QRYQ01000003">
    <property type="protein sequence ID" value="RGU93277.1"/>
    <property type="molecule type" value="Genomic_DNA"/>
</dbReference>
<accession>A0A395W9V3</accession>
<dbReference type="InterPro" id="IPR021810">
    <property type="entry name" value="T1RH-like_C"/>
</dbReference>
<name>A0A395W9V3_9FIRM</name>
<dbReference type="RefSeq" id="WP_118324697.1">
    <property type="nucleotide sequence ID" value="NZ_QRYH01000004.1"/>
</dbReference>
<reference evidence="2 3" key="1">
    <citation type="submission" date="2018-08" db="EMBL/GenBank/DDBJ databases">
        <title>A genome reference for cultivated species of the human gut microbiota.</title>
        <authorList>
            <person name="Zou Y."/>
            <person name="Xue W."/>
            <person name="Luo G."/>
        </authorList>
    </citation>
    <scope>NUCLEOTIDE SEQUENCE [LARGE SCALE GENOMIC DNA]</scope>
    <source>
        <strain evidence="2 3">AF15-20</strain>
    </source>
</reference>
<gene>
    <name evidence="2" type="ORF">DWW32_02815</name>
</gene>
<proteinExistence type="predicted"/>
<evidence type="ECO:0000313" key="3">
    <source>
        <dbReference type="Proteomes" id="UP000265489"/>
    </source>
</evidence>
<evidence type="ECO:0000313" key="2">
    <source>
        <dbReference type="EMBL" id="RGU93277.1"/>
    </source>
</evidence>
<dbReference type="AlphaFoldDB" id="A0A395W9V3"/>
<comment type="caution">
    <text evidence="2">The sequence shown here is derived from an EMBL/GenBank/DDBJ whole genome shotgun (WGS) entry which is preliminary data.</text>
</comment>
<dbReference type="GeneID" id="66579071"/>